<reference evidence="4" key="1">
    <citation type="submission" date="2020-10" db="EMBL/GenBank/DDBJ databases">
        <authorList>
            <person name="Castelo-Branco R."/>
            <person name="Eusebio N."/>
            <person name="Adriana R."/>
            <person name="Vieira A."/>
            <person name="Brugerolle De Fraissinette N."/>
            <person name="Rezende De Castro R."/>
            <person name="Schneider M.P."/>
            <person name="Vasconcelos V."/>
            <person name="Leao P.N."/>
        </authorList>
    </citation>
    <scope>NUCLEOTIDE SEQUENCE</scope>
    <source>
        <strain evidence="4">LEGE 07310</strain>
    </source>
</reference>
<dbReference type="Pfam" id="PF13006">
    <property type="entry name" value="Nterm_IS4"/>
    <property type="match status" value="1"/>
</dbReference>
<evidence type="ECO:0000313" key="5">
    <source>
        <dbReference type="Proteomes" id="UP000636505"/>
    </source>
</evidence>
<evidence type="ECO:0000256" key="1">
    <source>
        <dbReference type="SAM" id="MobiDB-lite"/>
    </source>
</evidence>
<dbReference type="GO" id="GO:0004803">
    <property type="term" value="F:transposase activity"/>
    <property type="evidence" value="ECO:0007669"/>
    <property type="project" value="InterPro"/>
</dbReference>
<sequence length="436" mass="49135">MSLLQTTLNETLEALPANGIAELSALLDPAWIEQALAATGKASVRRRKLPAEHAVWLVIGLALFRHMPLWQVVQEMALTLDGKELPAPSASVQARQRLGAQPMEHLFALLTNAWGRAHAVHTGDLRVLAVDGVVWSTPDSADNRQALGSGQTQYGPQPWPMVRAVCLLDTDSHELLDARLGDYSCGELTLAAGLRGLDHSITLFDRAYFSAAFLLQWSQAGQQRHWLMRAKDNLRHEVVQTLGQGDWLIRMPVSPRARQLHPEMPCHWQARLIEVSVGGKIRRFITSMLDPEQFAAKPLAQLYRQRWEIELGFREIKQSLQQGQAVLRSKHPELVKQEVWGVLLAYTLLRRWMRLMAEHEGVAPTRISFHTARHAIVGAINTVHLARAGTLPELLQRLLMQARHFVLPPRRADRSFPREVKRSRSKFPTKKCQSVA</sequence>
<evidence type="ECO:0000313" key="4">
    <source>
        <dbReference type="EMBL" id="MBE9080544.1"/>
    </source>
</evidence>
<keyword evidence="5" id="KW-1185">Reference proteome</keyword>
<dbReference type="GO" id="GO:0006313">
    <property type="term" value="P:DNA transposition"/>
    <property type="evidence" value="ECO:0007669"/>
    <property type="project" value="InterPro"/>
</dbReference>
<feature type="domain" description="Transposase IS4-like" evidence="2">
    <location>
        <begin position="124"/>
        <end position="348"/>
    </location>
</feature>
<feature type="domain" description="Transposase IS4 N-terminal" evidence="3">
    <location>
        <begin position="20"/>
        <end position="108"/>
    </location>
</feature>
<gene>
    <name evidence="4" type="ORF">IQ241_25245</name>
</gene>
<evidence type="ECO:0000259" key="2">
    <source>
        <dbReference type="Pfam" id="PF01609"/>
    </source>
</evidence>
<dbReference type="PANTHER" id="PTHR37529">
    <property type="entry name" value="TRANSPOSASE INSG FOR INSERTION SEQUENCE ELEMENT IS4-RELATED"/>
    <property type="match status" value="1"/>
</dbReference>
<feature type="region of interest" description="Disordered" evidence="1">
    <location>
        <begin position="416"/>
        <end position="436"/>
    </location>
</feature>
<name>A0A8J7AXC0_9CYAN</name>
<dbReference type="EMBL" id="JADEXG010000154">
    <property type="protein sequence ID" value="MBE9080544.1"/>
    <property type="molecule type" value="Genomic_DNA"/>
</dbReference>
<dbReference type="InterPro" id="IPR012337">
    <property type="entry name" value="RNaseH-like_sf"/>
</dbReference>
<dbReference type="SUPFAM" id="SSF53098">
    <property type="entry name" value="Ribonuclease H-like"/>
    <property type="match status" value="1"/>
</dbReference>
<organism evidence="4 5">
    <name type="scientific">Vasconcelosia minhoensis LEGE 07310</name>
    <dbReference type="NCBI Taxonomy" id="915328"/>
    <lineage>
        <taxon>Bacteria</taxon>
        <taxon>Bacillati</taxon>
        <taxon>Cyanobacteriota</taxon>
        <taxon>Cyanophyceae</taxon>
        <taxon>Nodosilineales</taxon>
        <taxon>Cymatolegaceae</taxon>
        <taxon>Vasconcelosia</taxon>
        <taxon>Vasconcelosia minhoensis</taxon>
    </lineage>
</organism>
<accession>A0A8J7AXC0</accession>
<dbReference type="InterPro" id="IPR002559">
    <property type="entry name" value="Transposase_11"/>
</dbReference>
<comment type="caution">
    <text evidence="4">The sequence shown here is derived from an EMBL/GenBank/DDBJ whole genome shotgun (WGS) entry which is preliminary data.</text>
</comment>
<protein>
    <submittedName>
        <fullName evidence="4">IS4 family transposase</fullName>
    </submittedName>
</protein>
<evidence type="ECO:0000259" key="3">
    <source>
        <dbReference type="Pfam" id="PF13006"/>
    </source>
</evidence>
<dbReference type="AlphaFoldDB" id="A0A8J7AXC0"/>
<dbReference type="PANTHER" id="PTHR37529:SF1">
    <property type="entry name" value="TRANSPOSASE INSG FOR INSERTION SEQUENCE ELEMENT IS4-RELATED"/>
    <property type="match status" value="1"/>
</dbReference>
<dbReference type="InterPro" id="IPR047952">
    <property type="entry name" value="Transpos_IS4"/>
</dbReference>
<dbReference type="GO" id="GO:0003677">
    <property type="term" value="F:DNA binding"/>
    <property type="evidence" value="ECO:0007669"/>
    <property type="project" value="InterPro"/>
</dbReference>
<proteinExistence type="predicted"/>
<dbReference type="Proteomes" id="UP000636505">
    <property type="component" value="Unassembled WGS sequence"/>
</dbReference>
<dbReference type="NCBIfam" id="NF033592">
    <property type="entry name" value="transpos_IS4_1"/>
    <property type="match status" value="1"/>
</dbReference>
<dbReference type="InterPro" id="IPR024473">
    <property type="entry name" value="Transposases_IS4_N"/>
</dbReference>
<dbReference type="Pfam" id="PF01609">
    <property type="entry name" value="DDE_Tnp_1"/>
    <property type="match status" value="1"/>
</dbReference>